<dbReference type="AlphaFoldDB" id="A0A0A9FSL3"/>
<reference evidence="1" key="1">
    <citation type="submission" date="2014-09" db="EMBL/GenBank/DDBJ databases">
        <authorList>
            <person name="Magalhaes I.L.F."/>
            <person name="Oliveira U."/>
            <person name="Santos F.R."/>
            <person name="Vidigal T.H.D.A."/>
            <person name="Brescovit A.D."/>
            <person name="Santos A.J."/>
        </authorList>
    </citation>
    <scope>NUCLEOTIDE SEQUENCE</scope>
    <source>
        <tissue evidence="1">Shoot tissue taken approximately 20 cm above the soil surface</tissue>
    </source>
</reference>
<sequence>MSMVWRSRFHVAISLVSQYTPIFATLMHIF</sequence>
<reference evidence="1" key="2">
    <citation type="journal article" date="2015" name="Data Brief">
        <title>Shoot transcriptome of the giant reed, Arundo donax.</title>
        <authorList>
            <person name="Barrero R.A."/>
            <person name="Guerrero F.D."/>
            <person name="Moolhuijzen P."/>
            <person name="Goolsby J.A."/>
            <person name="Tidwell J."/>
            <person name="Bellgard S.E."/>
            <person name="Bellgard M.I."/>
        </authorList>
    </citation>
    <scope>NUCLEOTIDE SEQUENCE</scope>
    <source>
        <tissue evidence="1">Shoot tissue taken approximately 20 cm above the soil surface</tissue>
    </source>
</reference>
<name>A0A0A9FSL3_ARUDO</name>
<accession>A0A0A9FSL3</accession>
<protein>
    <submittedName>
        <fullName evidence="1">Uncharacterized protein</fullName>
    </submittedName>
</protein>
<proteinExistence type="predicted"/>
<evidence type="ECO:0000313" key="1">
    <source>
        <dbReference type="EMBL" id="JAE14204.1"/>
    </source>
</evidence>
<dbReference type="EMBL" id="GBRH01183692">
    <property type="protein sequence ID" value="JAE14204.1"/>
    <property type="molecule type" value="Transcribed_RNA"/>
</dbReference>
<organism evidence="1">
    <name type="scientific">Arundo donax</name>
    <name type="common">Giant reed</name>
    <name type="synonym">Donax arundinaceus</name>
    <dbReference type="NCBI Taxonomy" id="35708"/>
    <lineage>
        <taxon>Eukaryota</taxon>
        <taxon>Viridiplantae</taxon>
        <taxon>Streptophyta</taxon>
        <taxon>Embryophyta</taxon>
        <taxon>Tracheophyta</taxon>
        <taxon>Spermatophyta</taxon>
        <taxon>Magnoliopsida</taxon>
        <taxon>Liliopsida</taxon>
        <taxon>Poales</taxon>
        <taxon>Poaceae</taxon>
        <taxon>PACMAD clade</taxon>
        <taxon>Arundinoideae</taxon>
        <taxon>Arundineae</taxon>
        <taxon>Arundo</taxon>
    </lineage>
</organism>